<dbReference type="AlphaFoldDB" id="A0A133P5W2"/>
<keyword evidence="1" id="KW-0175">Coiled coil</keyword>
<accession>A0A133P5W2</accession>
<name>A0A133P5W2_FUSNU</name>
<keyword evidence="3" id="KW-1185">Reference proteome</keyword>
<proteinExistence type="predicted"/>
<gene>
    <name evidence="2" type="ORF">HMPREF3221_00557</name>
</gene>
<organism evidence="2 3">
    <name type="scientific">Fusobacterium nucleatum</name>
    <dbReference type="NCBI Taxonomy" id="851"/>
    <lineage>
        <taxon>Bacteria</taxon>
        <taxon>Fusobacteriati</taxon>
        <taxon>Fusobacteriota</taxon>
        <taxon>Fusobacteriia</taxon>
        <taxon>Fusobacteriales</taxon>
        <taxon>Fusobacteriaceae</taxon>
        <taxon>Fusobacterium</taxon>
    </lineage>
</organism>
<dbReference type="Proteomes" id="UP000070401">
    <property type="component" value="Unassembled WGS sequence"/>
</dbReference>
<evidence type="ECO:0008006" key="4">
    <source>
        <dbReference type="Google" id="ProtNLM"/>
    </source>
</evidence>
<dbReference type="Pfam" id="PF08843">
    <property type="entry name" value="AbiEii"/>
    <property type="match status" value="1"/>
</dbReference>
<comment type="caution">
    <text evidence="2">The sequence shown here is derived from an EMBL/GenBank/DDBJ whole genome shotgun (WGS) entry which is preliminary data.</text>
</comment>
<dbReference type="PATRIC" id="fig|851.8.peg.562"/>
<reference evidence="3" key="1">
    <citation type="submission" date="2016-01" db="EMBL/GenBank/DDBJ databases">
        <authorList>
            <person name="Mitreva M."/>
            <person name="Pepin K.H."/>
            <person name="Mihindukulasuriya K.A."/>
            <person name="Fulton R."/>
            <person name="Fronick C."/>
            <person name="O'Laughlin M."/>
            <person name="Miner T."/>
            <person name="Herter B."/>
            <person name="Rosa B.A."/>
            <person name="Cordes M."/>
            <person name="Tomlinson C."/>
            <person name="Wollam A."/>
            <person name="Palsikar V.B."/>
            <person name="Mardis E.R."/>
            <person name="Wilson R.K."/>
        </authorList>
    </citation>
    <scope>NUCLEOTIDE SEQUENCE [LARGE SCALE GENOMIC DNA]</scope>
    <source>
        <strain evidence="3">MJR7757B</strain>
    </source>
</reference>
<evidence type="ECO:0000256" key="1">
    <source>
        <dbReference type="SAM" id="Coils"/>
    </source>
</evidence>
<protein>
    <recommendedName>
        <fullName evidence="4">Abortive infection protein</fullName>
    </recommendedName>
</protein>
<sequence>MDLLLKNIQLSKEKMFEVLNEALKNNLNDEISYEIQNISPIREEDKYGGVRIKILCKFDNIKVVVPLDIATGDIVTPYPIDYNYTSVFSDEKILIKAYSIETMIAEKLQTIYMRGFLNSRSKDYYDLYILYKLKIDEINFNTLLEACEKTFCYRKTDFDLNKLKNLLKKLKEDKSFLKQWRNYKKKNNYVGDINFENVIDNILKIIEKIESKK</sequence>
<evidence type="ECO:0000313" key="3">
    <source>
        <dbReference type="Proteomes" id="UP000070401"/>
    </source>
</evidence>
<dbReference type="InterPro" id="IPR014942">
    <property type="entry name" value="AbiEii"/>
</dbReference>
<dbReference type="EMBL" id="LRPY01000058">
    <property type="protein sequence ID" value="KXA23959.1"/>
    <property type="molecule type" value="Genomic_DNA"/>
</dbReference>
<feature type="coiled-coil region" evidence="1">
    <location>
        <begin position="153"/>
        <end position="180"/>
    </location>
</feature>
<evidence type="ECO:0000313" key="2">
    <source>
        <dbReference type="EMBL" id="KXA23959.1"/>
    </source>
</evidence>